<dbReference type="SUPFAM" id="SSF56672">
    <property type="entry name" value="DNA/RNA polymerases"/>
    <property type="match status" value="1"/>
</dbReference>
<evidence type="ECO:0000313" key="3">
    <source>
        <dbReference type="Proteomes" id="UP001165121"/>
    </source>
</evidence>
<dbReference type="Proteomes" id="UP001165121">
    <property type="component" value="Unassembled WGS sequence"/>
</dbReference>
<comment type="caution">
    <text evidence="2">The sequence shown here is derived from an EMBL/GenBank/DDBJ whole genome shotgun (WGS) entry which is preliminary data.</text>
</comment>
<reference evidence="2" key="1">
    <citation type="submission" date="2023-04" db="EMBL/GenBank/DDBJ databases">
        <title>Phytophthora fragariaefolia NBRC 109709.</title>
        <authorList>
            <person name="Ichikawa N."/>
            <person name="Sato H."/>
            <person name="Tonouchi N."/>
        </authorList>
    </citation>
    <scope>NUCLEOTIDE SEQUENCE</scope>
    <source>
        <strain evidence="2">NBRC 109709</strain>
    </source>
</reference>
<keyword evidence="3" id="KW-1185">Reference proteome</keyword>
<dbReference type="Gene3D" id="3.30.70.270">
    <property type="match status" value="1"/>
</dbReference>
<dbReference type="InterPro" id="IPR043502">
    <property type="entry name" value="DNA/RNA_pol_sf"/>
</dbReference>
<feature type="domain" description="Reverse transcriptase" evidence="1">
    <location>
        <begin position="5"/>
        <end position="118"/>
    </location>
</feature>
<dbReference type="Pfam" id="PF00078">
    <property type="entry name" value="RVT_1"/>
    <property type="match status" value="1"/>
</dbReference>
<dbReference type="PANTHER" id="PTHR33064">
    <property type="entry name" value="POL PROTEIN"/>
    <property type="match status" value="1"/>
</dbReference>
<accession>A0A9W7CX55</accession>
<evidence type="ECO:0000259" key="1">
    <source>
        <dbReference type="Pfam" id="PF00078"/>
    </source>
</evidence>
<dbReference type="InterPro" id="IPR000477">
    <property type="entry name" value="RT_dom"/>
</dbReference>
<proteinExistence type="predicted"/>
<sequence length="277" mass="30075">MTPRAREISAFITPFGLFKWLCMPFGLKNAPQIYQRLVDNALYGHLKISANSDSALPIDVFKYGEPETNQEPSVLGRRSYIDDILVTASDWDVLCEKVEKLLDACDRWNLSISVVKSFGASAKLITSVTESTVLDDNRGERAMVAFTMLKATIASTPILRNFDPDRAPVVVVYSSLGSSPDIGCLLYSSGNEVDQGADSAFDVGVVGEDEILGTIAASITHREEVDEVLTAIDPKKQPHQTVSIPPPTVELDEHLLVVSLDGSARAKRGGFAYGAII</sequence>
<dbReference type="OrthoDB" id="3271192at2759"/>
<gene>
    <name evidence="2" type="ORF">Pfra01_001515000</name>
</gene>
<protein>
    <submittedName>
        <fullName evidence="2">Unnamed protein product</fullName>
    </submittedName>
</protein>
<organism evidence="2 3">
    <name type="scientific">Phytophthora fragariaefolia</name>
    <dbReference type="NCBI Taxonomy" id="1490495"/>
    <lineage>
        <taxon>Eukaryota</taxon>
        <taxon>Sar</taxon>
        <taxon>Stramenopiles</taxon>
        <taxon>Oomycota</taxon>
        <taxon>Peronosporomycetes</taxon>
        <taxon>Peronosporales</taxon>
        <taxon>Peronosporaceae</taxon>
        <taxon>Phytophthora</taxon>
    </lineage>
</organism>
<name>A0A9W7CX55_9STRA</name>
<dbReference type="AlphaFoldDB" id="A0A9W7CX55"/>
<evidence type="ECO:0000313" key="2">
    <source>
        <dbReference type="EMBL" id="GMF44012.1"/>
    </source>
</evidence>
<dbReference type="EMBL" id="BSXT01001624">
    <property type="protein sequence ID" value="GMF44012.1"/>
    <property type="molecule type" value="Genomic_DNA"/>
</dbReference>
<dbReference type="PANTHER" id="PTHR33064:SF37">
    <property type="entry name" value="RIBONUCLEASE H"/>
    <property type="match status" value="1"/>
</dbReference>
<dbReference type="InterPro" id="IPR043128">
    <property type="entry name" value="Rev_trsase/Diguanyl_cyclase"/>
</dbReference>
<dbReference type="InterPro" id="IPR051320">
    <property type="entry name" value="Viral_Replic_Matur_Polypro"/>
</dbReference>